<dbReference type="SMART" id="SM00717">
    <property type="entry name" value="SANT"/>
    <property type="match status" value="3"/>
</dbReference>
<dbReference type="PANTHER" id="PTHR46621:SF1">
    <property type="entry name" value="SNRNA-ACTIVATING PROTEIN COMPLEX SUBUNIT 4"/>
    <property type="match status" value="1"/>
</dbReference>
<dbReference type="CDD" id="cd00167">
    <property type="entry name" value="SANT"/>
    <property type="match status" value="3"/>
</dbReference>
<evidence type="ECO:0000256" key="2">
    <source>
        <dbReference type="ARBA" id="ARBA00023125"/>
    </source>
</evidence>
<dbReference type="Pfam" id="PF13921">
    <property type="entry name" value="Myb_DNA-bind_6"/>
    <property type="match status" value="1"/>
</dbReference>
<dbReference type="GO" id="GO:0019185">
    <property type="term" value="C:snRNA-activating protein complex"/>
    <property type="evidence" value="ECO:0007669"/>
    <property type="project" value="TreeGrafter"/>
</dbReference>
<accession>A0AAV8A0H2</accession>
<evidence type="ECO:0000259" key="6">
    <source>
        <dbReference type="PROSITE" id="PS50090"/>
    </source>
</evidence>
<feature type="compositionally biased region" description="Basic and acidic residues" evidence="5">
    <location>
        <begin position="281"/>
        <end position="294"/>
    </location>
</feature>
<keyword evidence="1" id="KW-0805">Transcription regulation</keyword>
<dbReference type="InterPro" id="IPR009057">
    <property type="entry name" value="Homeodomain-like_sf"/>
</dbReference>
<dbReference type="Gene3D" id="1.10.10.60">
    <property type="entry name" value="Homeodomain-like"/>
    <property type="match status" value="3"/>
</dbReference>
<keyword evidence="4" id="KW-0539">Nucleus</keyword>
<dbReference type="SUPFAM" id="SSF46689">
    <property type="entry name" value="Homeodomain-like"/>
    <property type="match status" value="2"/>
</dbReference>
<evidence type="ECO:0000256" key="5">
    <source>
        <dbReference type="SAM" id="MobiDB-lite"/>
    </source>
</evidence>
<dbReference type="GO" id="GO:0000978">
    <property type="term" value="F:RNA polymerase II cis-regulatory region sequence-specific DNA binding"/>
    <property type="evidence" value="ECO:0007669"/>
    <property type="project" value="TreeGrafter"/>
</dbReference>
<dbReference type="InterPro" id="IPR017930">
    <property type="entry name" value="Myb_dom"/>
</dbReference>
<evidence type="ECO:0000259" key="7">
    <source>
        <dbReference type="PROSITE" id="PS51294"/>
    </source>
</evidence>
<dbReference type="Proteomes" id="UP001146793">
    <property type="component" value="Unassembled WGS sequence"/>
</dbReference>
<dbReference type="GO" id="GO:0042795">
    <property type="term" value="P:snRNA transcription by RNA polymerase II"/>
    <property type="evidence" value="ECO:0007669"/>
    <property type="project" value="TreeGrafter"/>
</dbReference>
<evidence type="ECO:0000313" key="9">
    <source>
        <dbReference type="Proteomes" id="UP001146793"/>
    </source>
</evidence>
<feature type="domain" description="HTH myb-type" evidence="7">
    <location>
        <begin position="130"/>
        <end position="177"/>
    </location>
</feature>
<evidence type="ECO:0000313" key="8">
    <source>
        <dbReference type="EMBL" id="KAJ3447758.1"/>
    </source>
</evidence>
<keyword evidence="3" id="KW-0804">Transcription</keyword>
<dbReference type="InterPro" id="IPR001005">
    <property type="entry name" value="SANT/Myb"/>
</dbReference>
<feature type="domain" description="Myb-like" evidence="6">
    <location>
        <begin position="123"/>
        <end position="173"/>
    </location>
</feature>
<keyword evidence="2 8" id="KW-0238">DNA-binding</keyword>
<protein>
    <submittedName>
        <fullName evidence="8">Myb DNA-binding domain superfamily protein-related</fullName>
    </submittedName>
</protein>
<feature type="domain" description="HTH myb-type" evidence="7">
    <location>
        <begin position="71"/>
        <end position="126"/>
    </location>
</feature>
<organism evidence="8 9">
    <name type="scientific">Anaeramoeba flamelloides</name>
    <dbReference type="NCBI Taxonomy" id="1746091"/>
    <lineage>
        <taxon>Eukaryota</taxon>
        <taxon>Metamonada</taxon>
        <taxon>Anaeramoebidae</taxon>
        <taxon>Anaeramoeba</taxon>
    </lineage>
</organism>
<proteinExistence type="predicted"/>
<evidence type="ECO:0000256" key="4">
    <source>
        <dbReference type="ARBA" id="ARBA00023242"/>
    </source>
</evidence>
<dbReference type="GO" id="GO:0042796">
    <property type="term" value="P:snRNA transcription by RNA polymerase III"/>
    <property type="evidence" value="ECO:0007669"/>
    <property type="project" value="TreeGrafter"/>
</dbReference>
<feature type="compositionally biased region" description="Polar residues" evidence="5">
    <location>
        <begin position="248"/>
        <end position="268"/>
    </location>
</feature>
<reference evidence="8" key="1">
    <citation type="submission" date="2022-08" db="EMBL/GenBank/DDBJ databases">
        <title>Novel sulphate-reducing endosymbionts in the free-living metamonad Anaeramoeba.</title>
        <authorList>
            <person name="Jerlstrom-Hultqvist J."/>
            <person name="Cepicka I."/>
            <person name="Gallot-Lavallee L."/>
            <person name="Salas-Leiva D."/>
            <person name="Curtis B.A."/>
            <person name="Zahonova K."/>
            <person name="Pipaliya S."/>
            <person name="Dacks J."/>
            <person name="Roger A.J."/>
        </authorList>
    </citation>
    <scope>NUCLEOTIDE SEQUENCE</scope>
    <source>
        <strain evidence="8">Busselton2</strain>
    </source>
</reference>
<dbReference type="EMBL" id="JANTQA010000015">
    <property type="protein sequence ID" value="KAJ3447758.1"/>
    <property type="molecule type" value="Genomic_DNA"/>
</dbReference>
<dbReference type="InterPro" id="IPR051575">
    <property type="entry name" value="Myb-like_DNA-bd"/>
</dbReference>
<feature type="domain" description="Myb-like" evidence="6">
    <location>
        <begin position="71"/>
        <end position="122"/>
    </location>
</feature>
<dbReference type="PANTHER" id="PTHR46621">
    <property type="entry name" value="SNRNA-ACTIVATING PROTEIN COMPLEX SUBUNIT 4"/>
    <property type="match status" value="1"/>
</dbReference>
<evidence type="ECO:0000256" key="1">
    <source>
        <dbReference type="ARBA" id="ARBA00023015"/>
    </source>
</evidence>
<name>A0AAV8A0H2_9EUKA</name>
<sequence>MTQNGQKMPTKPNQSNSNFSSFKYLKSVFLQDQKLIKLTEKEKNLDWVKIATNFPNKTPKSCLCRFRYVKKIKSVKGAWCKIEDEYLLNAIKNLGLDDWNYVGLLVPGRTSKQCRERWKNQLNPSISQKKFSKKERELLIEKQLEFGNRWTFLSQFFEGRTGNQLKNYWHSNIKRFEKTKNSETKLKTRKITKNIKVANIPKKKKKILKIPKLTISKQVQKQVQVQVQEERSEKKLNVRKRNYMETAQPENQKRSQSSNRTVCKQKTNIPKKHSKSNPLDSLRKNESHLSQKERMKNPSFNKQIIIQDSFSSIIENNFLKQQFYENFIDLPLSIDEGAFNNLIREEYCDSFFFWENPNYSDVVFENNEFSLIN</sequence>
<comment type="caution">
    <text evidence="8">The sequence shown here is derived from an EMBL/GenBank/DDBJ whole genome shotgun (WGS) entry which is preliminary data.</text>
</comment>
<dbReference type="AlphaFoldDB" id="A0AAV8A0H2"/>
<gene>
    <name evidence="8" type="ORF">M0812_00230</name>
</gene>
<evidence type="ECO:0000256" key="3">
    <source>
        <dbReference type="ARBA" id="ARBA00023163"/>
    </source>
</evidence>
<dbReference type="PROSITE" id="PS51294">
    <property type="entry name" value="HTH_MYB"/>
    <property type="match status" value="2"/>
</dbReference>
<dbReference type="GO" id="GO:0001006">
    <property type="term" value="F:RNA polymerase III type 3 promoter sequence-specific DNA binding"/>
    <property type="evidence" value="ECO:0007669"/>
    <property type="project" value="TreeGrafter"/>
</dbReference>
<dbReference type="PROSITE" id="PS50090">
    <property type="entry name" value="MYB_LIKE"/>
    <property type="match status" value="2"/>
</dbReference>
<feature type="region of interest" description="Disordered" evidence="5">
    <location>
        <begin position="227"/>
        <end position="294"/>
    </location>
</feature>